<reference evidence="1" key="1">
    <citation type="journal article" date="2015" name="Nature">
        <title>Complex archaea that bridge the gap between prokaryotes and eukaryotes.</title>
        <authorList>
            <person name="Spang A."/>
            <person name="Saw J.H."/>
            <person name="Jorgensen S.L."/>
            <person name="Zaremba-Niedzwiedzka K."/>
            <person name="Martijn J."/>
            <person name="Lind A.E."/>
            <person name="van Eijk R."/>
            <person name="Schleper C."/>
            <person name="Guy L."/>
            <person name="Ettema T.J."/>
        </authorList>
    </citation>
    <scope>NUCLEOTIDE SEQUENCE</scope>
</reference>
<proteinExistence type="predicted"/>
<accession>A0A0F9R555</accession>
<sequence length="51" mass="5717">MSEKKDNTPIERINPIVGEDLNTAQIAKLRKVKEGILNEAPSEEEVKPEKS</sequence>
<dbReference type="EMBL" id="LAZR01001453">
    <property type="protein sequence ID" value="KKN44412.1"/>
    <property type="molecule type" value="Genomic_DNA"/>
</dbReference>
<gene>
    <name evidence="1" type="ORF">LCGC14_0693260</name>
</gene>
<protein>
    <submittedName>
        <fullName evidence="1">Uncharacterized protein</fullName>
    </submittedName>
</protein>
<organism evidence="1">
    <name type="scientific">marine sediment metagenome</name>
    <dbReference type="NCBI Taxonomy" id="412755"/>
    <lineage>
        <taxon>unclassified sequences</taxon>
        <taxon>metagenomes</taxon>
        <taxon>ecological metagenomes</taxon>
    </lineage>
</organism>
<comment type="caution">
    <text evidence="1">The sequence shown here is derived from an EMBL/GenBank/DDBJ whole genome shotgun (WGS) entry which is preliminary data.</text>
</comment>
<dbReference type="AlphaFoldDB" id="A0A0F9R555"/>
<name>A0A0F9R555_9ZZZZ</name>
<evidence type="ECO:0000313" key="1">
    <source>
        <dbReference type="EMBL" id="KKN44412.1"/>
    </source>
</evidence>